<feature type="transmembrane region" description="Helical" evidence="1">
    <location>
        <begin position="38"/>
        <end position="59"/>
    </location>
</feature>
<reference evidence="2 4" key="1">
    <citation type="journal article" date="2017" name="Nature">
        <title>The sunflower genome provides insights into oil metabolism, flowering and Asterid evolution.</title>
        <authorList>
            <person name="Badouin H."/>
            <person name="Gouzy J."/>
            <person name="Grassa C.J."/>
            <person name="Murat F."/>
            <person name="Staton S.E."/>
            <person name="Cottret L."/>
            <person name="Lelandais-Briere C."/>
            <person name="Owens G.L."/>
            <person name="Carrere S."/>
            <person name="Mayjonade B."/>
            <person name="Legrand L."/>
            <person name="Gill N."/>
            <person name="Kane N.C."/>
            <person name="Bowers J.E."/>
            <person name="Hubner S."/>
            <person name="Bellec A."/>
            <person name="Berard A."/>
            <person name="Berges H."/>
            <person name="Blanchet N."/>
            <person name="Boniface M.C."/>
            <person name="Brunel D."/>
            <person name="Catrice O."/>
            <person name="Chaidir N."/>
            <person name="Claudel C."/>
            <person name="Donnadieu C."/>
            <person name="Faraut T."/>
            <person name="Fievet G."/>
            <person name="Helmstetter N."/>
            <person name="King M."/>
            <person name="Knapp S.J."/>
            <person name="Lai Z."/>
            <person name="Le Paslier M.C."/>
            <person name="Lippi Y."/>
            <person name="Lorenzon L."/>
            <person name="Mandel J.R."/>
            <person name="Marage G."/>
            <person name="Marchand G."/>
            <person name="Marquand E."/>
            <person name="Bret-Mestries E."/>
            <person name="Morien E."/>
            <person name="Nambeesan S."/>
            <person name="Nguyen T."/>
            <person name="Pegot-Espagnet P."/>
            <person name="Pouilly N."/>
            <person name="Raftis F."/>
            <person name="Sallet E."/>
            <person name="Schiex T."/>
            <person name="Thomas J."/>
            <person name="Vandecasteele C."/>
            <person name="Vares D."/>
            <person name="Vear F."/>
            <person name="Vautrin S."/>
            <person name="Crespi M."/>
            <person name="Mangin B."/>
            <person name="Burke J.M."/>
            <person name="Salse J."/>
            <person name="Munos S."/>
            <person name="Vincourt P."/>
            <person name="Rieseberg L.H."/>
            <person name="Langlade N.B."/>
        </authorList>
    </citation>
    <scope>NUCLEOTIDE SEQUENCE [LARGE SCALE GENOMIC DNA]</scope>
    <source>
        <strain evidence="4">cv. SF193</strain>
        <tissue evidence="2">Leaves</tissue>
    </source>
</reference>
<evidence type="ECO:0000313" key="2">
    <source>
        <dbReference type="EMBL" id="KAF5774006.1"/>
    </source>
</evidence>
<dbReference type="EMBL" id="CM007894">
    <property type="protein sequence ID" value="OTG26654.1"/>
    <property type="molecule type" value="Genomic_DNA"/>
</dbReference>
<protein>
    <submittedName>
        <fullName evidence="3">Uncharacterized protein</fullName>
    </submittedName>
</protein>
<evidence type="ECO:0000313" key="4">
    <source>
        <dbReference type="Proteomes" id="UP000215914"/>
    </source>
</evidence>
<dbReference type="AlphaFoldDB" id="A0A251UU82"/>
<gene>
    <name evidence="3" type="ORF">HannXRQ_Chr05g0161011</name>
    <name evidence="2" type="ORF">HanXRQr2_Chr13g0595271</name>
</gene>
<dbReference type="Proteomes" id="UP000215914">
    <property type="component" value="Chromosome 5"/>
</dbReference>
<reference evidence="2" key="3">
    <citation type="submission" date="2020-06" db="EMBL/GenBank/DDBJ databases">
        <title>Helianthus annuus Genome sequencing and assembly Release 2.</title>
        <authorList>
            <person name="Gouzy J."/>
            <person name="Langlade N."/>
            <person name="Munos S."/>
        </authorList>
    </citation>
    <scope>NUCLEOTIDE SEQUENCE</scope>
    <source>
        <tissue evidence="2">Leaves</tissue>
    </source>
</reference>
<organism evidence="3 4">
    <name type="scientific">Helianthus annuus</name>
    <name type="common">Common sunflower</name>
    <dbReference type="NCBI Taxonomy" id="4232"/>
    <lineage>
        <taxon>Eukaryota</taxon>
        <taxon>Viridiplantae</taxon>
        <taxon>Streptophyta</taxon>
        <taxon>Embryophyta</taxon>
        <taxon>Tracheophyta</taxon>
        <taxon>Spermatophyta</taxon>
        <taxon>Magnoliopsida</taxon>
        <taxon>eudicotyledons</taxon>
        <taxon>Gunneridae</taxon>
        <taxon>Pentapetalae</taxon>
        <taxon>asterids</taxon>
        <taxon>campanulids</taxon>
        <taxon>Asterales</taxon>
        <taxon>Asteraceae</taxon>
        <taxon>Asteroideae</taxon>
        <taxon>Heliantheae alliance</taxon>
        <taxon>Heliantheae</taxon>
        <taxon>Helianthus</taxon>
    </lineage>
</organism>
<keyword evidence="1" id="KW-0812">Transmembrane</keyword>
<keyword evidence="4" id="KW-1185">Reference proteome</keyword>
<reference evidence="3" key="2">
    <citation type="submission" date="2017-02" db="EMBL/GenBank/DDBJ databases">
        <title>Sunflower complete genome.</title>
        <authorList>
            <person name="Langlade N."/>
            <person name="Munos S."/>
        </authorList>
    </citation>
    <scope>NUCLEOTIDE SEQUENCE [LARGE SCALE GENOMIC DNA]</scope>
    <source>
        <tissue evidence="3">Leaves</tissue>
    </source>
</reference>
<proteinExistence type="predicted"/>
<dbReference type="EMBL" id="MNCJ02000328">
    <property type="protein sequence ID" value="KAF5774006.1"/>
    <property type="molecule type" value="Genomic_DNA"/>
</dbReference>
<dbReference type="InParanoid" id="A0A251UU82"/>
<evidence type="ECO:0000256" key="1">
    <source>
        <dbReference type="SAM" id="Phobius"/>
    </source>
</evidence>
<keyword evidence="1" id="KW-1133">Transmembrane helix</keyword>
<keyword evidence="1" id="KW-0472">Membrane</keyword>
<sequence length="95" mass="11353">MKSTLHLGQTRTKKVKIYLDMTTFGSVLWYYFKFTFSLLLRIIKMIVTITITITITTNADRKCQRRWYNFISTRVHFQDLCQHHSTLHRVGLLVI</sequence>
<dbReference type="Gramene" id="mRNA:HanXRQr2_Chr13g0595271">
    <property type="protein sequence ID" value="CDS:HanXRQr2_Chr13g0595271.1"/>
    <property type="gene ID" value="HanXRQr2_Chr13g0595271"/>
</dbReference>
<accession>A0A251UU82</accession>
<evidence type="ECO:0000313" key="3">
    <source>
        <dbReference type="EMBL" id="OTG26654.1"/>
    </source>
</evidence>
<name>A0A251UU82_HELAN</name>